<evidence type="ECO:0000256" key="6">
    <source>
        <dbReference type="ARBA" id="ARBA00023180"/>
    </source>
</evidence>
<feature type="transmembrane region" description="Helical" evidence="8">
    <location>
        <begin position="359"/>
        <end position="376"/>
    </location>
</feature>
<dbReference type="GO" id="GO:0005886">
    <property type="term" value="C:plasma membrane"/>
    <property type="evidence" value="ECO:0007669"/>
    <property type="project" value="TreeGrafter"/>
</dbReference>
<feature type="region of interest" description="Disordered" evidence="7">
    <location>
        <begin position="1"/>
        <end position="53"/>
    </location>
</feature>
<dbReference type="GO" id="GO:0140115">
    <property type="term" value="P:export across plasma membrane"/>
    <property type="evidence" value="ECO:0007669"/>
    <property type="project" value="UniProtKB-ARBA"/>
</dbReference>
<dbReference type="PROSITE" id="PS50850">
    <property type="entry name" value="MFS"/>
    <property type="match status" value="1"/>
</dbReference>
<gene>
    <name evidence="10" type="ORF">SCLTRI_LOCUS404</name>
</gene>
<dbReference type="PRINTS" id="PR01036">
    <property type="entry name" value="TCRTETB"/>
</dbReference>
<reference evidence="10" key="1">
    <citation type="submission" date="2020-10" db="EMBL/GenBank/DDBJ databases">
        <authorList>
            <person name="Kusch S."/>
        </authorList>
    </citation>
    <scope>NUCLEOTIDE SEQUENCE</scope>
    <source>
        <strain evidence="10">SwB9</strain>
    </source>
</reference>
<evidence type="ECO:0000313" key="10">
    <source>
        <dbReference type="EMBL" id="CAD6439762.1"/>
    </source>
</evidence>
<evidence type="ECO:0000256" key="8">
    <source>
        <dbReference type="SAM" id="Phobius"/>
    </source>
</evidence>
<feature type="transmembrane region" description="Helical" evidence="8">
    <location>
        <begin position="156"/>
        <end position="178"/>
    </location>
</feature>
<keyword evidence="5 8" id="KW-0472">Membrane</keyword>
<sequence length="597" mass="65127">MESVGSSPVVNGKPTLLLNQAHGATDQPQPLSPQEQASNPSVQQGPEAMEAPLSSRPNGIFIIEPNHPRYLEPSEDDVERSTEFFDNKEQQDSAVTSSANSLYVVKRESEEPPYHIFSMAQKRQLVYLVSFAGLFSPLSSNIYFPSLKEISTDLHVSLSLVSLTVTVYMIVQGLAPSFWGPISDTKGRRITFMGTFIVYLASNIGLALSKNFTTLMVLRAIQAAGSAATIAVGAGAIADCTTPKERGGLIGVFGGIRMLGQSVGPVLGGIITQYLGFRAIFWFLLGLGSLALLLIIAFLPETLRSVAGNGSVVLKGVHRPLFYVPPPSTAQSDEELPPKKNITFSSVFAPFKFLLEKDVFITLFFGAVVYTVWSMVTSSTTALFSEHFTLSNLELGLIFLPNGFGCITGSYLTGMLMDYDYKVVESRYRKQHNIPADVTIKANELLDFPIEVARMRNIWWIVLVFIVATALYGYSLKLEIMALPLILQFFIAYAATAVFSLNSALIIDLYPGKSASATAVNNLIRCLLGAAGVAVVQLIIDVLGSGVTFLIFAGATFALTPLLMVEWYHGGRWKMERAEKLQKKKEAKQARDLERAG</sequence>
<dbReference type="Proteomes" id="UP000624404">
    <property type="component" value="Unassembled WGS sequence"/>
</dbReference>
<dbReference type="InterPro" id="IPR020846">
    <property type="entry name" value="MFS_dom"/>
</dbReference>
<organism evidence="10 11">
    <name type="scientific">Sclerotinia trifoliorum</name>
    <dbReference type="NCBI Taxonomy" id="28548"/>
    <lineage>
        <taxon>Eukaryota</taxon>
        <taxon>Fungi</taxon>
        <taxon>Dikarya</taxon>
        <taxon>Ascomycota</taxon>
        <taxon>Pezizomycotina</taxon>
        <taxon>Leotiomycetes</taxon>
        <taxon>Helotiales</taxon>
        <taxon>Sclerotiniaceae</taxon>
        <taxon>Sclerotinia</taxon>
    </lineage>
</organism>
<feature type="transmembrane region" description="Helical" evidence="8">
    <location>
        <begin position="125"/>
        <end position="144"/>
    </location>
</feature>
<dbReference type="PANTHER" id="PTHR23502:SF26">
    <property type="entry name" value="MAJOR FACILITATOR SUPERFAMILY (MFS) PROFILE DOMAIN-CONTAINING PROTEIN"/>
    <property type="match status" value="1"/>
</dbReference>
<evidence type="ECO:0000259" key="9">
    <source>
        <dbReference type="PROSITE" id="PS50850"/>
    </source>
</evidence>
<feature type="transmembrane region" description="Helical" evidence="8">
    <location>
        <begin position="486"/>
        <end position="510"/>
    </location>
</feature>
<evidence type="ECO:0000256" key="2">
    <source>
        <dbReference type="ARBA" id="ARBA00022448"/>
    </source>
</evidence>
<keyword evidence="2" id="KW-0813">Transport</keyword>
<accession>A0A8H2VL04</accession>
<dbReference type="FunFam" id="1.20.1720.10:FF:000009">
    <property type="entry name" value="MFS multidrug transporter"/>
    <property type="match status" value="1"/>
</dbReference>
<name>A0A8H2VL04_9HELO</name>
<feature type="transmembrane region" description="Helical" evidence="8">
    <location>
        <begin position="250"/>
        <end position="274"/>
    </location>
</feature>
<dbReference type="Gene3D" id="1.20.1250.20">
    <property type="entry name" value="MFS general substrate transporter like domains"/>
    <property type="match status" value="1"/>
</dbReference>
<evidence type="ECO:0000256" key="5">
    <source>
        <dbReference type="ARBA" id="ARBA00023136"/>
    </source>
</evidence>
<feature type="transmembrane region" description="Helical" evidence="8">
    <location>
        <begin position="280"/>
        <end position="299"/>
    </location>
</feature>
<feature type="transmembrane region" description="Helical" evidence="8">
    <location>
        <begin position="546"/>
        <end position="568"/>
    </location>
</feature>
<feature type="transmembrane region" description="Helical" evidence="8">
    <location>
        <begin position="220"/>
        <end position="238"/>
    </location>
</feature>
<dbReference type="PANTHER" id="PTHR23502">
    <property type="entry name" value="MAJOR FACILITATOR SUPERFAMILY"/>
    <property type="match status" value="1"/>
</dbReference>
<feature type="transmembrane region" description="Helical" evidence="8">
    <location>
        <begin position="396"/>
        <end position="417"/>
    </location>
</feature>
<feature type="transmembrane region" description="Helical" evidence="8">
    <location>
        <begin position="190"/>
        <end position="208"/>
    </location>
</feature>
<feature type="domain" description="Major facilitator superfamily (MFS) profile" evidence="9">
    <location>
        <begin position="125"/>
        <end position="572"/>
    </location>
</feature>
<keyword evidence="6" id="KW-0325">Glycoprotein</keyword>
<evidence type="ECO:0000256" key="4">
    <source>
        <dbReference type="ARBA" id="ARBA00022989"/>
    </source>
</evidence>
<dbReference type="EMBL" id="CAJHIA010000002">
    <property type="protein sequence ID" value="CAD6439762.1"/>
    <property type="molecule type" value="Genomic_DNA"/>
</dbReference>
<comment type="caution">
    <text evidence="10">The sequence shown here is derived from an EMBL/GenBank/DDBJ whole genome shotgun (WGS) entry which is preliminary data.</text>
</comment>
<feature type="transmembrane region" description="Helical" evidence="8">
    <location>
        <begin position="458"/>
        <end position="474"/>
    </location>
</feature>
<feature type="transmembrane region" description="Helical" evidence="8">
    <location>
        <begin position="522"/>
        <end position="540"/>
    </location>
</feature>
<dbReference type="GO" id="GO:0015137">
    <property type="term" value="F:citrate transmembrane transporter activity"/>
    <property type="evidence" value="ECO:0007669"/>
    <property type="project" value="UniProtKB-ARBA"/>
</dbReference>
<evidence type="ECO:0000256" key="3">
    <source>
        <dbReference type="ARBA" id="ARBA00022692"/>
    </source>
</evidence>
<dbReference type="InterPro" id="IPR011701">
    <property type="entry name" value="MFS"/>
</dbReference>
<keyword evidence="11" id="KW-1185">Reference proteome</keyword>
<dbReference type="OrthoDB" id="440553at2759"/>
<keyword evidence="4 8" id="KW-1133">Transmembrane helix</keyword>
<feature type="compositionally biased region" description="Polar residues" evidence="7">
    <location>
        <begin position="26"/>
        <end position="44"/>
    </location>
</feature>
<keyword evidence="3 8" id="KW-0812">Transmembrane</keyword>
<comment type="subcellular location">
    <subcellularLocation>
        <location evidence="1">Membrane</location>
        <topology evidence="1">Multi-pass membrane protein</topology>
    </subcellularLocation>
</comment>
<dbReference type="SUPFAM" id="SSF103473">
    <property type="entry name" value="MFS general substrate transporter"/>
    <property type="match status" value="1"/>
</dbReference>
<dbReference type="FunFam" id="1.20.1250.20:FF:000172">
    <property type="entry name" value="MFS multidrug resistance transporter"/>
    <property type="match status" value="1"/>
</dbReference>
<dbReference type="AlphaFoldDB" id="A0A8H2VL04"/>
<protein>
    <submittedName>
        <fullName evidence="10">C4d714f8-5bc3-4456-97bf-6a597a07997a</fullName>
    </submittedName>
</protein>
<dbReference type="Pfam" id="PF07690">
    <property type="entry name" value="MFS_1"/>
    <property type="match status" value="1"/>
</dbReference>
<evidence type="ECO:0000256" key="1">
    <source>
        <dbReference type="ARBA" id="ARBA00004141"/>
    </source>
</evidence>
<evidence type="ECO:0000256" key="7">
    <source>
        <dbReference type="SAM" id="MobiDB-lite"/>
    </source>
</evidence>
<proteinExistence type="predicted"/>
<evidence type="ECO:0000313" key="11">
    <source>
        <dbReference type="Proteomes" id="UP000624404"/>
    </source>
</evidence>
<dbReference type="InterPro" id="IPR036259">
    <property type="entry name" value="MFS_trans_sf"/>
</dbReference>